<keyword evidence="3 7" id="KW-0812">Transmembrane</keyword>
<organism evidence="9 10">
    <name type="scientific">Cladobotryum mycophilum</name>
    <dbReference type="NCBI Taxonomy" id="491253"/>
    <lineage>
        <taxon>Eukaryota</taxon>
        <taxon>Fungi</taxon>
        <taxon>Dikarya</taxon>
        <taxon>Ascomycota</taxon>
        <taxon>Pezizomycotina</taxon>
        <taxon>Sordariomycetes</taxon>
        <taxon>Hypocreomycetidae</taxon>
        <taxon>Hypocreales</taxon>
        <taxon>Hypocreaceae</taxon>
        <taxon>Cladobotryum</taxon>
    </lineage>
</organism>
<evidence type="ECO:0000256" key="6">
    <source>
        <dbReference type="SAM" id="MobiDB-lite"/>
    </source>
</evidence>
<gene>
    <name evidence="9" type="ORF">PT974_10939</name>
</gene>
<evidence type="ECO:0000256" key="1">
    <source>
        <dbReference type="ARBA" id="ARBA00004370"/>
    </source>
</evidence>
<protein>
    <submittedName>
        <fullName evidence="9">RUS family member 1</fullName>
    </submittedName>
</protein>
<dbReference type="PANTHER" id="PTHR12770">
    <property type="entry name" value="RUS1 FAMILY PROTEIN C16ORF58"/>
    <property type="match status" value="1"/>
</dbReference>
<proteinExistence type="inferred from homology"/>
<dbReference type="PANTHER" id="PTHR12770:SF31">
    <property type="entry name" value="RUS FAMILY MEMBER 1"/>
    <property type="match status" value="1"/>
</dbReference>
<comment type="subcellular location">
    <subcellularLocation>
        <location evidence="1">Membrane</location>
    </subcellularLocation>
</comment>
<keyword evidence="4 7" id="KW-1133">Transmembrane helix</keyword>
<feature type="transmembrane region" description="Helical" evidence="7">
    <location>
        <begin position="267"/>
        <end position="286"/>
    </location>
</feature>
<evidence type="ECO:0000256" key="2">
    <source>
        <dbReference type="ARBA" id="ARBA00007558"/>
    </source>
</evidence>
<accession>A0ABR0SCB8</accession>
<name>A0ABR0SCB8_9HYPO</name>
<dbReference type="EMBL" id="JAVFKD010000015">
    <property type="protein sequence ID" value="KAK5989420.1"/>
    <property type="molecule type" value="Genomic_DNA"/>
</dbReference>
<feature type="compositionally biased region" description="Basic and acidic residues" evidence="6">
    <location>
        <begin position="7"/>
        <end position="17"/>
    </location>
</feature>
<dbReference type="InterPro" id="IPR054549">
    <property type="entry name" value="UVB_sens_RUS_dom"/>
</dbReference>
<reference evidence="9 10" key="1">
    <citation type="submission" date="2024-01" db="EMBL/GenBank/DDBJ databases">
        <title>Complete genome of Cladobotryum mycophilum ATHUM6906.</title>
        <authorList>
            <person name="Christinaki A.C."/>
            <person name="Myridakis A.I."/>
            <person name="Kouvelis V.N."/>
        </authorList>
    </citation>
    <scope>NUCLEOTIDE SEQUENCE [LARGE SCALE GENOMIC DNA]</scope>
    <source>
        <strain evidence="9 10">ATHUM6906</strain>
    </source>
</reference>
<evidence type="ECO:0000313" key="10">
    <source>
        <dbReference type="Proteomes" id="UP001338125"/>
    </source>
</evidence>
<comment type="similarity">
    <text evidence="2">Belongs to the RUS1 family.</text>
</comment>
<evidence type="ECO:0000256" key="3">
    <source>
        <dbReference type="ARBA" id="ARBA00022692"/>
    </source>
</evidence>
<evidence type="ECO:0000256" key="5">
    <source>
        <dbReference type="ARBA" id="ARBA00023136"/>
    </source>
</evidence>
<dbReference type="Proteomes" id="UP001338125">
    <property type="component" value="Unassembled WGS sequence"/>
</dbReference>
<feature type="domain" description="Protein root UVB sensitive/RUS" evidence="8">
    <location>
        <begin position="73"/>
        <end position="309"/>
    </location>
</feature>
<dbReference type="InterPro" id="IPR006968">
    <property type="entry name" value="RUS_fam"/>
</dbReference>
<sequence length="494" mass="55466">MSSDDASSEKEADDGRMPEPNNITYLLSKGHDVEIVELDKSGNPQQRWLHANDGHILPIHPKDKSNSFLFRSLREWRKVVFDSFLPVGYPHSVSKDYLSYQMFDSLQAFFSTISSLLANRALLQGLGVGDASTTATFALLLTILKDAMSRIATIVFANRFGLRIEPDAKRYRFLADLFNDSAFFLELYSPYLGPWGKVVALSTGEALRALCGVAAGASKAALSVHFAKHDNLAELNAKEASQETAVGLIGLLVGTVVVKSIEDHTSVVYLMVLLVFAHLAMNYLGVRSVCMNTINRQRATILFEEYLKSGNVMSPEEVAKQENIIFWDPVVRDCNGRLVARIEFAENYGQAMSCNDPHNQVVMVDGNMHTKFLCPPVSNRLIPIKMLLWTGAHPKDAIRAWFGSMEAAWTMGLDGDFAQKLGRVFRDDRTEGVEYARVPRRASEEEEKKKYQIRYFSPDLWKVMGEKGWDLETQALETKAPVRLQIQKRGKKDQ</sequence>
<evidence type="ECO:0000259" key="8">
    <source>
        <dbReference type="Pfam" id="PF04884"/>
    </source>
</evidence>
<dbReference type="Pfam" id="PF04884">
    <property type="entry name" value="UVB_sens_prot"/>
    <property type="match status" value="1"/>
</dbReference>
<comment type="caution">
    <text evidence="9">The sequence shown here is derived from an EMBL/GenBank/DDBJ whole genome shotgun (WGS) entry which is preliminary data.</text>
</comment>
<evidence type="ECO:0000256" key="7">
    <source>
        <dbReference type="SAM" id="Phobius"/>
    </source>
</evidence>
<feature type="region of interest" description="Disordered" evidence="6">
    <location>
        <begin position="1"/>
        <end position="21"/>
    </location>
</feature>
<evidence type="ECO:0000313" key="9">
    <source>
        <dbReference type="EMBL" id="KAK5989420.1"/>
    </source>
</evidence>
<evidence type="ECO:0000256" key="4">
    <source>
        <dbReference type="ARBA" id="ARBA00022989"/>
    </source>
</evidence>
<keyword evidence="10" id="KW-1185">Reference proteome</keyword>
<keyword evidence="5 7" id="KW-0472">Membrane</keyword>